<dbReference type="PANTHER" id="PTHR42923:SF17">
    <property type="entry name" value="AMINE OXIDASE DOMAIN-CONTAINING PROTEIN"/>
    <property type="match status" value="1"/>
</dbReference>
<accession>A0AB39KV78</accession>
<evidence type="ECO:0000259" key="1">
    <source>
        <dbReference type="Pfam" id="PF01593"/>
    </source>
</evidence>
<feature type="domain" description="Amine oxidase" evidence="1">
    <location>
        <begin position="21"/>
        <end position="301"/>
    </location>
</feature>
<dbReference type="Gene3D" id="3.30.70.1990">
    <property type="match status" value="1"/>
</dbReference>
<reference evidence="2" key="1">
    <citation type="submission" date="2024-06" db="EMBL/GenBank/DDBJ databases">
        <title>Caulobacter inopinatus, sp. nov.</title>
        <authorList>
            <person name="Donachie S.P."/>
        </authorList>
    </citation>
    <scope>NUCLEOTIDE SEQUENCE</scope>
    <source>
        <strain evidence="2">73W</strain>
    </source>
</reference>
<evidence type="ECO:0000313" key="2">
    <source>
        <dbReference type="EMBL" id="XDO97492.1"/>
    </source>
</evidence>
<dbReference type="EMBL" id="CP158375">
    <property type="protein sequence ID" value="XDO97492.1"/>
    <property type="molecule type" value="Genomic_DNA"/>
</dbReference>
<dbReference type="SUPFAM" id="SSF51905">
    <property type="entry name" value="FAD/NAD(P)-binding domain"/>
    <property type="match status" value="1"/>
</dbReference>
<dbReference type="RefSeq" id="WP_369060744.1">
    <property type="nucleotide sequence ID" value="NZ_CP158375.1"/>
</dbReference>
<dbReference type="Gene3D" id="1.10.405.20">
    <property type="match status" value="1"/>
</dbReference>
<dbReference type="InterPro" id="IPR002937">
    <property type="entry name" value="Amino_oxidase"/>
</dbReference>
<gene>
    <name evidence="2" type="ORF">ABOZ73_03470</name>
</gene>
<protein>
    <submittedName>
        <fullName evidence="2">FAD-dependent oxidoreductase</fullName>
    </submittedName>
</protein>
<dbReference type="Gene3D" id="3.50.50.60">
    <property type="entry name" value="FAD/NAD(P)-binding domain"/>
    <property type="match status" value="1"/>
</dbReference>
<dbReference type="AlphaFoldDB" id="A0AB39KV78"/>
<dbReference type="Pfam" id="PF01593">
    <property type="entry name" value="Amino_oxidase"/>
    <property type="match status" value="1"/>
</dbReference>
<dbReference type="InterPro" id="IPR050464">
    <property type="entry name" value="Zeta_carotene_desat/Oxidored"/>
</dbReference>
<dbReference type="GO" id="GO:0016491">
    <property type="term" value="F:oxidoreductase activity"/>
    <property type="evidence" value="ECO:0007669"/>
    <property type="project" value="InterPro"/>
</dbReference>
<dbReference type="InterPro" id="IPR036188">
    <property type="entry name" value="FAD/NAD-bd_sf"/>
</dbReference>
<sequence>MPSAVTSPERPLRIAVIGAGVSGLSAAWLLGSRHEVTIYEAADRLGGHANTVDAPQPGGEATAVDTGFIVYNEVNYPNLTALFAHLNVPTKHADMSLAVSLDDGEIEYGSHNLASLFARPSSLVRPRFWAMLRDLNRFYRTAPEELPTLDPVISLGEYLHARGYCAAVQEDHLLPMAAAIWSATVAGVREHPAAAFIRFFHNHDLLRFLGRRTWRTVSGGSRAYVARLAETFRGEIRTGCGVASVRRTADGVLVRDVHGQTQAFDHVVIGAHAPQALRMLEDPSAEEQAILGAFRYTPNVAVLHGDRSLMPRRRLAWASWNHIGWRADPASGSVTYWMNKLQGLRRSTPLFLTLNPHKAPDPATVIRTEHYDHPHYDARSMAAQKQLWPLQGARRTWFCGAYFGSGFHEDGLQAGLAVAEQLGGVRRPWEVADESGRIFLADPAPVEAVEAV</sequence>
<proteinExistence type="predicted"/>
<organism evidence="2">
    <name type="scientific">Caulobacter sp. 73W</name>
    <dbReference type="NCBI Taxonomy" id="3161137"/>
    <lineage>
        <taxon>Bacteria</taxon>
        <taxon>Pseudomonadati</taxon>
        <taxon>Pseudomonadota</taxon>
        <taxon>Alphaproteobacteria</taxon>
        <taxon>Caulobacterales</taxon>
        <taxon>Caulobacteraceae</taxon>
        <taxon>Caulobacter</taxon>
    </lineage>
</organism>
<name>A0AB39KV78_9CAUL</name>
<dbReference type="PANTHER" id="PTHR42923">
    <property type="entry name" value="PROTOPORPHYRINOGEN OXIDASE"/>
    <property type="match status" value="1"/>
</dbReference>